<reference evidence="2" key="1">
    <citation type="journal article" date="2022" name="Mol. Ecol. Resour.">
        <title>The complete and closed genome of the facultative generalist Candidatus Endoriftia persephone from deep-sea hydrothermal vents.</title>
        <authorList>
            <person name="de Oliveira A.L."/>
            <person name="Srivastava A."/>
            <person name="Espada-Hinojosa S."/>
            <person name="Bright M."/>
        </authorList>
    </citation>
    <scope>NUCLEOTIDE SEQUENCE</scope>
    <source>
        <strain evidence="2">Tica-EPR-9o50.N</strain>
    </source>
</reference>
<feature type="region of interest" description="Disordered" evidence="1">
    <location>
        <begin position="1"/>
        <end position="27"/>
    </location>
</feature>
<evidence type="ECO:0000313" key="2">
    <source>
        <dbReference type="EMBL" id="USF87655.1"/>
    </source>
</evidence>
<keyword evidence="3" id="KW-1185">Reference proteome</keyword>
<name>A0A9J6ZY91_9GAMM</name>
<dbReference type="AlphaFoldDB" id="A0A9J6ZY91"/>
<evidence type="ECO:0000256" key="1">
    <source>
        <dbReference type="SAM" id="MobiDB-lite"/>
    </source>
</evidence>
<gene>
    <name evidence="2" type="ORF">L0Y14_16285</name>
</gene>
<sequence>MNDKAANDNGRGANVVPATSSQSGKTADSLENIATNTYPEQFFIYKTSQNEIDSQSAKPSTIPVDLAVHATLLRIQPQ</sequence>
<protein>
    <submittedName>
        <fullName evidence="2">Uncharacterized protein</fullName>
    </submittedName>
</protein>
<organism evidence="2 3">
    <name type="scientific">Candidatus Endoriftia persephonae</name>
    <dbReference type="NCBI Taxonomy" id="393765"/>
    <lineage>
        <taxon>Bacteria</taxon>
        <taxon>Pseudomonadati</taxon>
        <taxon>Pseudomonadota</taxon>
        <taxon>Gammaproteobacteria</taxon>
        <taxon>Chromatiales</taxon>
        <taxon>Sedimenticolaceae</taxon>
        <taxon>Candidatus Endoriftia</taxon>
    </lineage>
</organism>
<dbReference type="Proteomes" id="UP001056649">
    <property type="component" value="Chromosome"/>
</dbReference>
<dbReference type="KEGG" id="eps:L0Y14_16285"/>
<proteinExistence type="predicted"/>
<accession>A0A9J6ZY91</accession>
<feature type="compositionally biased region" description="Polar residues" evidence="1">
    <location>
        <begin position="17"/>
        <end position="26"/>
    </location>
</feature>
<dbReference type="EMBL" id="CP090569">
    <property type="protein sequence ID" value="USF87655.1"/>
    <property type="molecule type" value="Genomic_DNA"/>
</dbReference>
<evidence type="ECO:0000313" key="3">
    <source>
        <dbReference type="Proteomes" id="UP001056649"/>
    </source>
</evidence>
<dbReference type="RefSeq" id="WP_138921862.1">
    <property type="nucleotide sequence ID" value="NZ_CP090569.1"/>
</dbReference>